<keyword evidence="4" id="KW-0378">Hydrolase</keyword>
<evidence type="ECO:0000256" key="5">
    <source>
        <dbReference type="ARBA" id="ARBA00022842"/>
    </source>
</evidence>
<dbReference type="GO" id="GO:0005737">
    <property type="term" value="C:cytoplasm"/>
    <property type="evidence" value="ECO:0007669"/>
    <property type="project" value="InterPro"/>
</dbReference>
<protein>
    <recommendedName>
        <fullName evidence="2">inorganic diphosphatase</fullName>
        <ecNumber evidence="2">3.6.1.1</ecNumber>
    </recommendedName>
</protein>
<dbReference type="SUPFAM" id="SSF50324">
    <property type="entry name" value="Inorganic pyrophosphatase"/>
    <property type="match status" value="1"/>
</dbReference>
<evidence type="ECO:0000256" key="1">
    <source>
        <dbReference type="ARBA" id="ARBA00001946"/>
    </source>
</evidence>
<proteinExistence type="predicted"/>
<dbReference type="Gene3D" id="3.90.80.10">
    <property type="entry name" value="Inorganic pyrophosphatase"/>
    <property type="match status" value="1"/>
</dbReference>
<dbReference type="GO" id="GO:0006796">
    <property type="term" value="P:phosphate-containing compound metabolic process"/>
    <property type="evidence" value="ECO:0007669"/>
    <property type="project" value="InterPro"/>
</dbReference>
<evidence type="ECO:0000256" key="4">
    <source>
        <dbReference type="ARBA" id="ARBA00022801"/>
    </source>
</evidence>
<dbReference type="GO" id="GO:0004427">
    <property type="term" value="F:inorganic diphosphate phosphatase activity"/>
    <property type="evidence" value="ECO:0007669"/>
    <property type="project" value="UniProtKB-EC"/>
</dbReference>
<evidence type="ECO:0000313" key="6">
    <source>
        <dbReference type="EMBL" id="SDY17362.1"/>
    </source>
</evidence>
<evidence type="ECO:0000313" key="7">
    <source>
        <dbReference type="Proteomes" id="UP000198935"/>
    </source>
</evidence>
<evidence type="ECO:0000256" key="2">
    <source>
        <dbReference type="ARBA" id="ARBA00012146"/>
    </source>
</evidence>
<keyword evidence="3" id="KW-0479">Metal-binding</keyword>
<dbReference type="InterPro" id="IPR036649">
    <property type="entry name" value="Pyrophosphatase_sf"/>
</dbReference>
<dbReference type="GO" id="GO:0000287">
    <property type="term" value="F:magnesium ion binding"/>
    <property type="evidence" value="ECO:0007669"/>
    <property type="project" value="InterPro"/>
</dbReference>
<dbReference type="Pfam" id="PF00719">
    <property type="entry name" value="Pyrophosphatase"/>
    <property type="match status" value="1"/>
</dbReference>
<comment type="cofactor">
    <cofactor evidence="1">
        <name>Mg(2+)</name>
        <dbReference type="ChEBI" id="CHEBI:18420"/>
    </cofactor>
</comment>
<name>A0A1H3HPH7_9BACI</name>
<dbReference type="InterPro" id="IPR008162">
    <property type="entry name" value="Pyrophosphatase"/>
</dbReference>
<sequence>MTLHYLNKRIKVKVDRPLGSKHPQHNLIYPVNYGYLPNTLSGDWEEIDAYILGEFDPLETFTGKVIAIVKRNDDVEDKLVVSNKHYTTEQISALIEFQERFFKTRIITSWDVT</sequence>
<evidence type="ECO:0000256" key="3">
    <source>
        <dbReference type="ARBA" id="ARBA00022723"/>
    </source>
</evidence>
<accession>A0A1H3HPH7</accession>
<organism evidence="6 7">
    <name type="scientific">Evansella caseinilytica</name>
    <dbReference type="NCBI Taxonomy" id="1503961"/>
    <lineage>
        <taxon>Bacteria</taxon>
        <taxon>Bacillati</taxon>
        <taxon>Bacillota</taxon>
        <taxon>Bacilli</taxon>
        <taxon>Bacillales</taxon>
        <taxon>Bacillaceae</taxon>
        <taxon>Evansella</taxon>
    </lineage>
</organism>
<dbReference type="AlphaFoldDB" id="A0A1H3HPH7"/>
<keyword evidence="7" id="KW-1185">Reference proteome</keyword>
<reference evidence="7" key="1">
    <citation type="submission" date="2016-10" db="EMBL/GenBank/DDBJ databases">
        <authorList>
            <person name="Varghese N."/>
            <person name="Submissions S."/>
        </authorList>
    </citation>
    <scope>NUCLEOTIDE SEQUENCE [LARGE SCALE GENOMIC DNA]</scope>
    <source>
        <strain evidence="7">SP</strain>
    </source>
</reference>
<dbReference type="EMBL" id="FNPI01000001">
    <property type="protein sequence ID" value="SDY17362.1"/>
    <property type="molecule type" value="Genomic_DNA"/>
</dbReference>
<keyword evidence="5" id="KW-0460">Magnesium</keyword>
<gene>
    <name evidence="6" type="ORF">SAMN05421736_101569</name>
</gene>
<dbReference type="EC" id="3.6.1.1" evidence="2"/>
<dbReference type="OrthoDB" id="5187599at2"/>
<dbReference type="STRING" id="1503961.SAMN05421736_101569"/>
<dbReference type="Proteomes" id="UP000198935">
    <property type="component" value="Unassembled WGS sequence"/>
</dbReference>